<dbReference type="Proteomes" id="UP001627154">
    <property type="component" value="Unassembled WGS sequence"/>
</dbReference>
<evidence type="ECO:0000259" key="2">
    <source>
        <dbReference type="PROSITE" id="PS50994"/>
    </source>
</evidence>
<dbReference type="PROSITE" id="PS50994">
    <property type="entry name" value="INTEGRASE"/>
    <property type="match status" value="1"/>
</dbReference>
<accession>A0ABD2VXK3</accession>
<dbReference type="Pfam" id="PF17921">
    <property type="entry name" value="Integrase_H2C2"/>
    <property type="match status" value="1"/>
</dbReference>
<dbReference type="PANTHER" id="PTHR47331:SF1">
    <property type="entry name" value="GAG-LIKE PROTEIN"/>
    <property type="match status" value="1"/>
</dbReference>
<feature type="compositionally biased region" description="Basic and acidic residues" evidence="1">
    <location>
        <begin position="192"/>
        <end position="209"/>
    </location>
</feature>
<dbReference type="PANTHER" id="PTHR47331">
    <property type="entry name" value="PHD-TYPE DOMAIN-CONTAINING PROTEIN"/>
    <property type="match status" value="1"/>
</dbReference>
<dbReference type="InterPro" id="IPR036397">
    <property type="entry name" value="RNaseH_sf"/>
</dbReference>
<sequence>MQMQNRDAVLIRNSFGNFRKLGKGLMTEGACFSRMEQLKARWDNFERRHEEMLNDSETDEKDEYFVKDKFSETYEDYLTNMGLYQDHLLLVRRESARNTEQPGVSGLMQDMEVNRAKLPTIVIADFSGDIEDWARFKDTFKEMVIERPNLPNIYKMNYLRSYVKGEAAELLQEIPSGGEHFADAWQVLKEDAKESTRKSSPQKTEDRATTSKGRRSSNFVQASGDKPICPVCKETHTVEQCAKFRQQSVVERKQTLGQKRLCYTCFGAHMAKDCQVTVVCFLCNGRHHTLLHPSHKGEGGKSGKGFSDKKRAAAQAQEESSGAEKVDDPPLTVMAAASSVRQDEAGEALLATASVQVSSCDGQSTVVRALVDQCAQSSFVSEALCQKLQLKRRVVNVPVSGIGEGLSNSRSEVDVAIRPHFPSSFKLTFKAYVLPTITKYRPPRVASRQWPHLKGLQLADPDFTKLGRIDLLLGTQIHARVVQEGLRMGNESMPIATNSKLGWILSGSTGGSDMVGSIVCLQTEGHLDDLLRSFWEVEEPPHAPLLSAEDKMCEEHYVSTTVRLSDGRYQVRLPRKPNAPTDWVNSRQIAKSCLLSLERKFSRNPSLRSDYVAAMNQMVQSNQMRKVSIEPQDYGSHYFLPHHAVVKESSTTTRVRPVFNASARNAAGHSLNENLLTGPNLLPQLVLVLAHWRCYPIAFVADVSKMYLQVRLHPEDWKLQSILWREDPRKPIEHYVLTTVTFGCGPSAYLASRTLRKLAEDDGNKFPLAPPIVHHEMYMDDVLSGAFDLNTASEKRRHLCSLFSAGGFSLAKWMTNDPELLSSFDPSARATEATLKVGLDFSVLGLVWEPQANCFYFNVSLTPLTGAITKRKIVTLLPQASWHYVNTKHNPADVASRGCPVSVLRENRLWWNGPEMLSSTTLPWPNNCDDFSQIVPKETEETESNALVQSSDVPPDCDLILRYSSYRRLSKILVHCQRFATKLTRRCKRQLTVQFQAAASVEVSVDELEQAERHLCRMTQNALLSAEIKCISAKSALPKSHPFAKLCPIIRNGLLCVGGRLRNAQINEDRKHPIILPVTSHLVGLLIDDMHEKMFHGGAQLVSAHLRQRYWIPRLKIVLRARLLRCVICLRYGAETAFQRMADLPGVRVTPCRPFKNAGLDYAGPFLLKGSRYRGSYSYKGYFAIFVCMATKAVHLEAVSAYDTSAFLAAFRRFVSRRGPCRHLYSDRGTNFVGADAELRRMHSEGSGYYKSICAQLRDGHSTVWHFNPPSSPHFGGLWESGVKSVKYHLKRMVGDRSFTFEEFSTLLAQIEAILNSRPLTPLPDSFEPQNVLTPAHPLIGESSMVIAEPPLTEAKLSPSEQWLQIQQITQEFWQRWCEEYLSTLQKRVIAFRLEIPSKRHFRGEYV</sequence>
<dbReference type="InterPro" id="IPR001584">
    <property type="entry name" value="Integrase_cat-core"/>
</dbReference>
<dbReference type="InterPro" id="IPR043502">
    <property type="entry name" value="DNA/RNA_pol_sf"/>
</dbReference>
<dbReference type="GO" id="GO:0071897">
    <property type="term" value="P:DNA biosynthetic process"/>
    <property type="evidence" value="ECO:0007669"/>
    <property type="project" value="UniProtKB-ARBA"/>
</dbReference>
<protein>
    <recommendedName>
        <fullName evidence="2">Integrase catalytic domain-containing protein</fullName>
    </recommendedName>
</protein>
<dbReference type="Gene3D" id="3.30.420.10">
    <property type="entry name" value="Ribonuclease H-like superfamily/Ribonuclease H"/>
    <property type="match status" value="1"/>
</dbReference>
<dbReference type="EMBL" id="JBJJXI010000155">
    <property type="protein sequence ID" value="KAL3385537.1"/>
    <property type="molecule type" value="Genomic_DNA"/>
</dbReference>
<feature type="region of interest" description="Disordered" evidence="1">
    <location>
        <begin position="192"/>
        <end position="222"/>
    </location>
</feature>
<evidence type="ECO:0000313" key="3">
    <source>
        <dbReference type="EMBL" id="KAL3385537.1"/>
    </source>
</evidence>
<dbReference type="Pfam" id="PF03564">
    <property type="entry name" value="DUF1759"/>
    <property type="match status" value="1"/>
</dbReference>
<dbReference type="GO" id="GO:0042575">
    <property type="term" value="C:DNA polymerase complex"/>
    <property type="evidence" value="ECO:0007669"/>
    <property type="project" value="UniProtKB-ARBA"/>
</dbReference>
<evidence type="ECO:0000313" key="4">
    <source>
        <dbReference type="Proteomes" id="UP001627154"/>
    </source>
</evidence>
<evidence type="ECO:0000256" key="1">
    <source>
        <dbReference type="SAM" id="MobiDB-lite"/>
    </source>
</evidence>
<reference evidence="3 4" key="1">
    <citation type="journal article" date="2024" name="bioRxiv">
        <title>A reference genome for Trichogramma kaykai: A tiny desert-dwelling parasitoid wasp with competing sex-ratio distorters.</title>
        <authorList>
            <person name="Culotta J."/>
            <person name="Lindsey A.R."/>
        </authorList>
    </citation>
    <scope>NUCLEOTIDE SEQUENCE [LARGE SCALE GENOMIC DNA]</scope>
    <source>
        <strain evidence="3 4">KSX58</strain>
    </source>
</reference>
<organism evidence="3 4">
    <name type="scientific">Trichogramma kaykai</name>
    <dbReference type="NCBI Taxonomy" id="54128"/>
    <lineage>
        <taxon>Eukaryota</taxon>
        <taxon>Metazoa</taxon>
        <taxon>Ecdysozoa</taxon>
        <taxon>Arthropoda</taxon>
        <taxon>Hexapoda</taxon>
        <taxon>Insecta</taxon>
        <taxon>Pterygota</taxon>
        <taxon>Neoptera</taxon>
        <taxon>Endopterygota</taxon>
        <taxon>Hymenoptera</taxon>
        <taxon>Apocrita</taxon>
        <taxon>Proctotrupomorpha</taxon>
        <taxon>Chalcidoidea</taxon>
        <taxon>Trichogrammatidae</taxon>
        <taxon>Trichogramma</taxon>
    </lineage>
</organism>
<dbReference type="InterPro" id="IPR005312">
    <property type="entry name" value="DUF1759"/>
</dbReference>
<dbReference type="SUPFAM" id="SSF53098">
    <property type="entry name" value="Ribonuclease H-like"/>
    <property type="match status" value="1"/>
</dbReference>
<proteinExistence type="predicted"/>
<keyword evidence="4" id="KW-1185">Reference proteome</keyword>
<comment type="caution">
    <text evidence="3">The sequence shown here is derived from an EMBL/GenBank/DDBJ whole genome shotgun (WGS) entry which is preliminary data.</text>
</comment>
<dbReference type="InterPro" id="IPR012337">
    <property type="entry name" value="RNaseH-like_sf"/>
</dbReference>
<feature type="domain" description="Integrase catalytic" evidence="2">
    <location>
        <begin position="1150"/>
        <end position="1337"/>
    </location>
</feature>
<dbReference type="SUPFAM" id="SSF56672">
    <property type="entry name" value="DNA/RNA polymerases"/>
    <property type="match status" value="1"/>
</dbReference>
<dbReference type="InterPro" id="IPR041588">
    <property type="entry name" value="Integrase_H2C2"/>
</dbReference>
<name>A0ABD2VXK3_9HYME</name>
<feature type="compositionally biased region" description="Basic and acidic residues" evidence="1">
    <location>
        <begin position="295"/>
        <end position="311"/>
    </location>
</feature>
<gene>
    <name evidence="3" type="ORF">TKK_018907</name>
</gene>
<feature type="region of interest" description="Disordered" evidence="1">
    <location>
        <begin position="292"/>
        <end position="329"/>
    </location>
</feature>